<keyword evidence="5 8" id="KW-0812">Transmembrane</keyword>
<dbReference type="PANTHER" id="PTHR34975:SF2">
    <property type="entry name" value="SPORE GERMINATION PROTEIN A2"/>
    <property type="match status" value="1"/>
</dbReference>
<feature type="transmembrane region" description="Helical" evidence="8">
    <location>
        <begin position="304"/>
        <end position="323"/>
    </location>
</feature>
<protein>
    <submittedName>
        <fullName evidence="9">Spore gernimation protein</fullName>
    </submittedName>
</protein>
<feature type="transmembrane region" description="Helical" evidence="8">
    <location>
        <begin position="150"/>
        <end position="170"/>
    </location>
</feature>
<feature type="transmembrane region" description="Helical" evidence="8">
    <location>
        <begin position="273"/>
        <end position="292"/>
    </location>
</feature>
<dbReference type="GO" id="GO:0016020">
    <property type="term" value="C:membrane"/>
    <property type="evidence" value="ECO:0007669"/>
    <property type="project" value="UniProtKB-SubCell"/>
</dbReference>
<organism evidence="9 10">
    <name type="scientific">Paenibacillus stellifer</name>
    <dbReference type="NCBI Taxonomy" id="169760"/>
    <lineage>
        <taxon>Bacteria</taxon>
        <taxon>Bacillati</taxon>
        <taxon>Bacillota</taxon>
        <taxon>Bacilli</taxon>
        <taxon>Bacillales</taxon>
        <taxon>Paenibacillaceae</taxon>
        <taxon>Paenibacillus</taxon>
    </lineage>
</organism>
<evidence type="ECO:0000256" key="3">
    <source>
        <dbReference type="ARBA" id="ARBA00022448"/>
    </source>
</evidence>
<evidence type="ECO:0000256" key="8">
    <source>
        <dbReference type="SAM" id="Phobius"/>
    </source>
</evidence>
<dbReference type="AlphaFoldDB" id="A0A089N6X8"/>
<feature type="transmembrane region" description="Helical" evidence="8">
    <location>
        <begin position="43"/>
        <end position="62"/>
    </location>
</feature>
<evidence type="ECO:0000256" key="2">
    <source>
        <dbReference type="ARBA" id="ARBA00007998"/>
    </source>
</evidence>
<dbReference type="InterPro" id="IPR004761">
    <property type="entry name" value="Spore_GerAB"/>
</dbReference>
<dbReference type="STRING" id="169760.PSTEL_16820"/>
<feature type="transmembrane region" description="Helical" evidence="8">
    <location>
        <begin position="83"/>
        <end position="109"/>
    </location>
</feature>
<reference evidence="9 10" key="1">
    <citation type="submission" date="2014-08" db="EMBL/GenBank/DDBJ databases">
        <title>Comparative genomics of the Paenibacillus odorifer group.</title>
        <authorList>
            <person name="den Bakker H.C."/>
            <person name="Tsai Y.-C."/>
            <person name="Martin N."/>
            <person name="Korlach J."/>
            <person name="Wiedmann M."/>
        </authorList>
    </citation>
    <scope>NUCLEOTIDE SEQUENCE [LARGE SCALE GENOMIC DNA]</scope>
    <source>
        <strain evidence="9 10">DSM 14472</strain>
    </source>
</reference>
<dbReference type="NCBIfam" id="TIGR00912">
    <property type="entry name" value="2A0309"/>
    <property type="match status" value="1"/>
</dbReference>
<sequence>MFIRSDDKITSSQAAIFLTDSVLGAGILTLPRDVTEKVQTPDSWLSVLLGGVLVMLAILVMVKLSQQFPGKTVFEYSKKIVGTIPGSALSLLLILFFVMIAGFEIRVFAEVTLFFLLEGTPIWAIVIPFIWASVYLAAGGINAIARLFQIIFPISILILLLSLFLSVRIFDIQHLRPFLGEGLSPVIKGLKSSILVFSGCEVVLVLVGHLQHPEHAVKTMLAGLGIPLFLYFLTTVIVIGSMTIGSLQRSTWPTIDLLRSFEISGLFFERFEFPFLVIWMMQLFCNFTSFFYTASLGISQVFPVQYRTVLLALMPVIFIATLIPHTMNEIFELGSVIGMMSVLLFLLVTVPLSLIFLLRKKGLKRHG</sequence>
<evidence type="ECO:0000313" key="10">
    <source>
        <dbReference type="Proteomes" id="UP000029507"/>
    </source>
</evidence>
<dbReference type="OrthoDB" id="2716906at2"/>
<comment type="similarity">
    <text evidence="2">Belongs to the amino acid-polyamine-organocation (APC) superfamily. Spore germination protein (SGP) (TC 2.A.3.9) family.</text>
</comment>
<gene>
    <name evidence="9" type="ORF">PSTEL_16820</name>
</gene>
<keyword evidence="4" id="KW-0309">Germination</keyword>
<feature type="transmembrane region" description="Helical" evidence="8">
    <location>
        <begin position="335"/>
        <end position="358"/>
    </location>
</feature>
<keyword evidence="3" id="KW-0813">Transport</keyword>
<dbReference type="RefSeq" id="WP_038696855.1">
    <property type="nucleotide sequence ID" value="NZ_CP009286.1"/>
</dbReference>
<feature type="transmembrane region" description="Helical" evidence="8">
    <location>
        <begin position="190"/>
        <end position="208"/>
    </location>
</feature>
<evidence type="ECO:0000256" key="4">
    <source>
        <dbReference type="ARBA" id="ARBA00022544"/>
    </source>
</evidence>
<evidence type="ECO:0000256" key="6">
    <source>
        <dbReference type="ARBA" id="ARBA00022989"/>
    </source>
</evidence>
<keyword evidence="7 8" id="KW-0472">Membrane</keyword>
<dbReference type="GO" id="GO:0009847">
    <property type="term" value="P:spore germination"/>
    <property type="evidence" value="ECO:0007669"/>
    <property type="project" value="InterPro"/>
</dbReference>
<dbReference type="EMBL" id="CP009286">
    <property type="protein sequence ID" value="AIQ64514.1"/>
    <property type="molecule type" value="Genomic_DNA"/>
</dbReference>
<accession>A0A089N6X8</accession>
<feature type="transmembrane region" description="Helical" evidence="8">
    <location>
        <begin position="12"/>
        <end position="31"/>
    </location>
</feature>
<evidence type="ECO:0000313" key="9">
    <source>
        <dbReference type="EMBL" id="AIQ64514.1"/>
    </source>
</evidence>
<dbReference type="PANTHER" id="PTHR34975">
    <property type="entry name" value="SPORE GERMINATION PROTEIN A2"/>
    <property type="match status" value="1"/>
</dbReference>
<dbReference type="KEGG" id="pste:PSTEL_16820"/>
<feature type="transmembrane region" description="Helical" evidence="8">
    <location>
        <begin position="220"/>
        <end position="244"/>
    </location>
</feature>
<keyword evidence="10" id="KW-1185">Reference proteome</keyword>
<comment type="subcellular location">
    <subcellularLocation>
        <location evidence="1">Membrane</location>
        <topology evidence="1">Multi-pass membrane protein</topology>
    </subcellularLocation>
</comment>
<dbReference type="HOGENOM" id="CLU_047547_0_2_9"/>
<evidence type="ECO:0000256" key="1">
    <source>
        <dbReference type="ARBA" id="ARBA00004141"/>
    </source>
</evidence>
<evidence type="ECO:0000256" key="7">
    <source>
        <dbReference type="ARBA" id="ARBA00023136"/>
    </source>
</evidence>
<name>A0A089N6X8_9BACL</name>
<proteinExistence type="inferred from homology"/>
<keyword evidence="6 8" id="KW-1133">Transmembrane helix</keyword>
<feature type="transmembrane region" description="Helical" evidence="8">
    <location>
        <begin position="121"/>
        <end position="138"/>
    </location>
</feature>
<dbReference type="Proteomes" id="UP000029507">
    <property type="component" value="Chromosome"/>
</dbReference>
<dbReference type="Pfam" id="PF03845">
    <property type="entry name" value="Spore_permease"/>
    <property type="match status" value="1"/>
</dbReference>
<dbReference type="Gene3D" id="1.20.1740.10">
    <property type="entry name" value="Amino acid/polyamine transporter I"/>
    <property type="match status" value="1"/>
</dbReference>
<evidence type="ECO:0000256" key="5">
    <source>
        <dbReference type="ARBA" id="ARBA00022692"/>
    </source>
</evidence>